<feature type="domain" description="HTH lysR-type" evidence="5">
    <location>
        <begin position="9"/>
        <end position="66"/>
    </location>
</feature>
<evidence type="ECO:0000256" key="4">
    <source>
        <dbReference type="ARBA" id="ARBA00023163"/>
    </source>
</evidence>
<evidence type="ECO:0000256" key="3">
    <source>
        <dbReference type="ARBA" id="ARBA00023125"/>
    </source>
</evidence>
<dbReference type="Pfam" id="PF03466">
    <property type="entry name" value="LysR_substrate"/>
    <property type="match status" value="1"/>
</dbReference>
<sequence length="305" mass="33473">MKVNRKNDLSLRLLEIFGAVMLHQTTVDAAYELGISQPAVSLALKQLESQIGFSLFERRSQRLQPTEEARSLFAQIEPILLQLRSVESHVGDLRKGTAGKLRIMATPPLGHSVVPRALRRFLADRPRVTIQYDVRRMENVIQEVEIGSAELGIVLALDSHPAVEVRRLNFDAMVALVPAGHPLAGAEAVTPQDCLEHDHIGLDQASRLGMLLRNAFDAAGVPYLPRVVVRYCHTSAVLANAGMGIAIVDRHTADFMGDQGLVARPFLPRIEIGACLLIRRDVPLSRLAAGFVEAFEAALHEGDPR</sequence>
<dbReference type="SUPFAM" id="SSF53850">
    <property type="entry name" value="Periplasmic binding protein-like II"/>
    <property type="match status" value="1"/>
</dbReference>
<dbReference type="SUPFAM" id="SSF46785">
    <property type="entry name" value="Winged helix' DNA-binding domain"/>
    <property type="match status" value="1"/>
</dbReference>
<proteinExistence type="inferred from homology"/>
<evidence type="ECO:0000313" key="6">
    <source>
        <dbReference type="EMBL" id="MBS0122686.1"/>
    </source>
</evidence>
<dbReference type="PROSITE" id="PS50931">
    <property type="entry name" value="HTH_LYSR"/>
    <property type="match status" value="1"/>
</dbReference>
<dbReference type="Pfam" id="PF00126">
    <property type="entry name" value="HTH_1"/>
    <property type="match status" value="1"/>
</dbReference>
<dbReference type="InterPro" id="IPR036390">
    <property type="entry name" value="WH_DNA-bd_sf"/>
</dbReference>
<organism evidence="6 7">
    <name type="scientific">Thetidibacter halocola</name>
    <dbReference type="NCBI Taxonomy" id="2827239"/>
    <lineage>
        <taxon>Bacteria</taxon>
        <taxon>Pseudomonadati</taxon>
        <taxon>Pseudomonadota</taxon>
        <taxon>Alphaproteobacteria</taxon>
        <taxon>Rhodobacterales</taxon>
        <taxon>Roseobacteraceae</taxon>
        <taxon>Thetidibacter</taxon>
    </lineage>
</organism>
<reference evidence="6" key="1">
    <citation type="submission" date="2021-04" db="EMBL/GenBank/DDBJ databases">
        <authorList>
            <person name="Yoon J."/>
        </authorList>
    </citation>
    <scope>NUCLEOTIDE SEQUENCE</scope>
    <source>
        <strain evidence="6">KMU-90</strain>
    </source>
</reference>
<evidence type="ECO:0000313" key="7">
    <source>
        <dbReference type="Proteomes" id="UP000681356"/>
    </source>
</evidence>
<dbReference type="Gene3D" id="1.10.10.10">
    <property type="entry name" value="Winged helix-like DNA-binding domain superfamily/Winged helix DNA-binding domain"/>
    <property type="match status" value="1"/>
</dbReference>
<accession>A0A8J8B590</accession>
<dbReference type="Gene3D" id="3.40.190.290">
    <property type="match status" value="1"/>
</dbReference>
<comment type="similarity">
    <text evidence="1">Belongs to the LysR transcriptional regulatory family.</text>
</comment>
<dbReference type="AlphaFoldDB" id="A0A8J8B590"/>
<dbReference type="PANTHER" id="PTHR30427:SF1">
    <property type="entry name" value="TRANSCRIPTIONAL ACTIVATOR PROTEIN LYSR"/>
    <property type="match status" value="1"/>
</dbReference>
<dbReference type="GO" id="GO:0010628">
    <property type="term" value="P:positive regulation of gene expression"/>
    <property type="evidence" value="ECO:0007669"/>
    <property type="project" value="TreeGrafter"/>
</dbReference>
<comment type="caution">
    <text evidence="6">The sequence shown here is derived from an EMBL/GenBank/DDBJ whole genome shotgun (WGS) entry which is preliminary data.</text>
</comment>
<keyword evidence="7" id="KW-1185">Reference proteome</keyword>
<keyword evidence="4" id="KW-0804">Transcription</keyword>
<keyword evidence="3" id="KW-0238">DNA-binding</keyword>
<dbReference type="EMBL" id="JAGTUU010000001">
    <property type="protein sequence ID" value="MBS0122686.1"/>
    <property type="molecule type" value="Genomic_DNA"/>
</dbReference>
<gene>
    <name evidence="6" type="ORF">KB874_00945</name>
</gene>
<dbReference type="RefSeq" id="WP_212534659.1">
    <property type="nucleotide sequence ID" value="NZ_JAGTUU010000001.1"/>
</dbReference>
<dbReference type="PANTHER" id="PTHR30427">
    <property type="entry name" value="TRANSCRIPTIONAL ACTIVATOR PROTEIN LYSR"/>
    <property type="match status" value="1"/>
</dbReference>
<dbReference type="InterPro" id="IPR036388">
    <property type="entry name" value="WH-like_DNA-bd_sf"/>
</dbReference>
<dbReference type="GO" id="GO:0043565">
    <property type="term" value="F:sequence-specific DNA binding"/>
    <property type="evidence" value="ECO:0007669"/>
    <property type="project" value="TreeGrafter"/>
</dbReference>
<protein>
    <submittedName>
        <fullName evidence="6">LysR family transcriptional regulator</fullName>
    </submittedName>
</protein>
<evidence type="ECO:0000259" key="5">
    <source>
        <dbReference type="PROSITE" id="PS50931"/>
    </source>
</evidence>
<dbReference type="InterPro" id="IPR000847">
    <property type="entry name" value="LysR_HTH_N"/>
</dbReference>
<evidence type="ECO:0000256" key="1">
    <source>
        <dbReference type="ARBA" id="ARBA00009437"/>
    </source>
</evidence>
<dbReference type="GO" id="GO:0003700">
    <property type="term" value="F:DNA-binding transcription factor activity"/>
    <property type="evidence" value="ECO:0007669"/>
    <property type="project" value="InterPro"/>
</dbReference>
<dbReference type="InterPro" id="IPR005119">
    <property type="entry name" value="LysR_subst-bd"/>
</dbReference>
<dbReference type="PRINTS" id="PR00039">
    <property type="entry name" value="HTHLYSR"/>
</dbReference>
<dbReference type="Proteomes" id="UP000681356">
    <property type="component" value="Unassembled WGS sequence"/>
</dbReference>
<evidence type="ECO:0000256" key="2">
    <source>
        <dbReference type="ARBA" id="ARBA00023015"/>
    </source>
</evidence>
<keyword evidence="2" id="KW-0805">Transcription regulation</keyword>
<name>A0A8J8B590_9RHOB</name>